<dbReference type="PANTHER" id="PTHR23521:SF3">
    <property type="entry name" value="MFS TRANSPORTER"/>
    <property type="match status" value="1"/>
</dbReference>
<name>A0ABV8U966_9PROT</name>
<dbReference type="EMBL" id="JBHSCR010000005">
    <property type="protein sequence ID" value="MFC4347753.1"/>
    <property type="molecule type" value="Genomic_DNA"/>
</dbReference>
<keyword evidence="2 4" id="KW-1133">Transmembrane helix</keyword>
<gene>
    <name evidence="6" type="ORF">ACFO5Q_07860</name>
</gene>
<dbReference type="InterPro" id="IPR047200">
    <property type="entry name" value="MFS_YcaD-like"/>
</dbReference>
<feature type="transmembrane region" description="Helical" evidence="4">
    <location>
        <begin position="145"/>
        <end position="168"/>
    </location>
</feature>
<evidence type="ECO:0000259" key="5">
    <source>
        <dbReference type="PROSITE" id="PS50850"/>
    </source>
</evidence>
<feature type="transmembrane region" description="Helical" evidence="4">
    <location>
        <begin position="111"/>
        <end position="133"/>
    </location>
</feature>
<keyword evidence="7" id="KW-1185">Reference proteome</keyword>
<feature type="transmembrane region" description="Helical" evidence="4">
    <location>
        <begin position="366"/>
        <end position="384"/>
    </location>
</feature>
<dbReference type="PROSITE" id="PS50850">
    <property type="entry name" value="MFS"/>
    <property type="match status" value="1"/>
</dbReference>
<dbReference type="RefSeq" id="WP_068152483.1">
    <property type="nucleotide sequence ID" value="NZ_JBHSCR010000005.1"/>
</dbReference>
<proteinExistence type="predicted"/>
<evidence type="ECO:0000256" key="4">
    <source>
        <dbReference type="SAM" id="Phobius"/>
    </source>
</evidence>
<feature type="transmembrane region" description="Helical" evidence="4">
    <location>
        <begin position="247"/>
        <end position="267"/>
    </location>
</feature>
<dbReference type="PANTHER" id="PTHR23521">
    <property type="entry name" value="TRANSPORTER MFS SUPERFAMILY"/>
    <property type="match status" value="1"/>
</dbReference>
<protein>
    <submittedName>
        <fullName evidence="6">MFS transporter</fullName>
    </submittedName>
</protein>
<evidence type="ECO:0000256" key="3">
    <source>
        <dbReference type="ARBA" id="ARBA00023136"/>
    </source>
</evidence>
<dbReference type="Gene3D" id="1.20.1250.20">
    <property type="entry name" value="MFS general substrate transporter like domains"/>
    <property type="match status" value="2"/>
</dbReference>
<feature type="transmembrane region" description="Helical" evidence="4">
    <location>
        <begin position="174"/>
        <end position="191"/>
    </location>
</feature>
<dbReference type="Proteomes" id="UP001595776">
    <property type="component" value="Unassembled WGS sequence"/>
</dbReference>
<evidence type="ECO:0000313" key="7">
    <source>
        <dbReference type="Proteomes" id="UP001595776"/>
    </source>
</evidence>
<dbReference type="SUPFAM" id="SSF103473">
    <property type="entry name" value="MFS general substrate transporter"/>
    <property type="match status" value="1"/>
</dbReference>
<feature type="transmembrane region" description="Helical" evidence="4">
    <location>
        <begin position="57"/>
        <end position="75"/>
    </location>
</feature>
<keyword evidence="1 4" id="KW-0812">Transmembrane</keyword>
<keyword evidence="3 4" id="KW-0472">Membrane</keyword>
<dbReference type="Pfam" id="PF07690">
    <property type="entry name" value="MFS_1"/>
    <property type="match status" value="1"/>
</dbReference>
<feature type="transmembrane region" description="Helical" evidence="4">
    <location>
        <begin position="24"/>
        <end position="45"/>
    </location>
</feature>
<evidence type="ECO:0000256" key="1">
    <source>
        <dbReference type="ARBA" id="ARBA00022692"/>
    </source>
</evidence>
<evidence type="ECO:0000256" key="2">
    <source>
        <dbReference type="ARBA" id="ARBA00022989"/>
    </source>
</evidence>
<evidence type="ECO:0000313" key="6">
    <source>
        <dbReference type="EMBL" id="MFC4347753.1"/>
    </source>
</evidence>
<dbReference type="CDD" id="cd17477">
    <property type="entry name" value="MFS_YcaD_like"/>
    <property type="match status" value="1"/>
</dbReference>
<feature type="transmembrane region" description="Helical" evidence="4">
    <location>
        <begin position="87"/>
        <end position="105"/>
    </location>
</feature>
<accession>A0ABV8U966</accession>
<feature type="domain" description="Major facilitator superfamily (MFS) profile" evidence="5">
    <location>
        <begin position="213"/>
        <end position="397"/>
    </location>
</feature>
<feature type="transmembrane region" description="Helical" evidence="4">
    <location>
        <begin position="304"/>
        <end position="325"/>
    </location>
</feature>
<dbReference type="InterPro" id="IPR011701">
    <property type="entry name" value="MFS"/>
</dbReference>
<comment type="caution">
    <text evidence="6">The sequence shown here is derived from an EMBL/GenBank/DDBJ whole genome shotgun (WGS) entry which is preliminary data.</text>
</comment>
<feature type="transmembrane region" description="Helical" evidence="4">
    <location>
        <begin position="337"/>
        <end position="360"/>
    </location>
</feature>
<sequence length="397" mass="42179">MSRISREQDNVNSRGKASIRNMKHVFSAVLVFVAVASLQGTVVAYRAGLSEAAATHAAYLVAAYFAGLLGGAVLAPRLIRYSGHVTLFVRAALVASVALCGYAYFHTFWAWCLLQLVTGAAVACHYVVVESWFNLESSPQSRARVFSLYMVCWFIGAGLAPLLMSISWLHGDTIFFLMAAAVVGAGSMLHFGKQAPTELDHSQRMPLGAVLAASRVGFMGTLVVGVSFGAVFGLTAAFAQSLGWSEWHVSLFVAAFIVGGGAFQYPLGHLSDVIGRERVFMACALSAGVSAFCLLLPLSFPVMLAFATLFGGCSLPLYALSVSLVHDRLEDKDRLAASGGLLLLNGKGSFLGPLLIGVLAGLWGQYAVFIMLGAGHLLLFLTCLTHRFAGERLPSAQ</sequence>
<organism evidence="6 7">
    <name type="scientific">Kordiimonas lipolytica</name>
    <dbReference type="NCBI Taxonomy" id="1662421"/>
    <lineage>
        <taxon>Bacteria</taxon>
        <taxon>Pseudomonadati</taxon>
        <taxon>Pseudomonadota</taxon>
        <taxon>Alphaproteobacteria</taxon>
        <taxon>Kordiimonadales</taxon>
        <taxon>Kordiimonadaceae</taxon>
        <taxon>Kordiimonas</taxon>
    </lineage>
</organism>
<dbReference type="InterPro" id="IPR020846">
    <property type="entry name" value="MFS_dom"/>
</dbReference>
<reference evidence="7" key="1">
    <citation type="journal article" date="2019" name="Int. J. Syst. Evol. Microbiol.">
        <title>The Global Catalogue of Microorganisms (GCM) 10K type strain sequencing project: providing services to taxonomists for standard genome sequencing and annotation.</title>
        <authorList>
            <consortium name="The Broad Institute Genomics Platform"/>
            <consortium name="The Broad Institute Genome Sequencing Center for Infectious Disease"/>
            <person name="Wu L."/>
            <person name="Ma J."/>
        </authorList>
    </citation>
    <scope>NUCLEOTIDE SEQUENCE [LARGE SCALE GENOMIC DNA]</scope>
    <source>
        <strain evidence="7">CGMCC 1.15304</strain>
    </source>
</reference>
<feature type="transmembrane region" description="Helical" evidence="4">
    <location>
        <begin position="212"/>
        <end position="235"/>
    </location>
</feature>
<feature type="transmembrane region" description="Helical" evidence="4">
    <location>
        <begin position="279"/>
        <end position="298"/>
    </location>
</feature>
<dbReference type="InterPro" id="IPR036259">
    <property type="entry name" value="MFS_trans_sf"/>
</dbReference>